<evidence type="ECO:0000313" key="11">
    <source>
        <dbReference type="Proteomes" id="UP000027195"/>
    </source>
</evidence>
<dbReference type="InParanoid" id="A0A067MR45"/>
<evidence type="ECO:0000256" key="1">
    <source>
        <dbReference type="ARBA" id="ARBA00004604"/>
    </source>
</evidence>
<dbReference type="GO" id="GO:0032040">
    <property type="term" value="C:small-subunit processome"/>
    <property type="evidence" value="ECO:0007669"/>
    <property type="project" value="InterPro"/>
</dbReference>
<keyword evidence="2" id="KW-0690">Ribosome biogenesis</keyword>
<evidence type="ECO:0000313" key="10">
    <source>
        <dbReference type="EMBL" id="KDQ17180.1"/>
    </source>
</evidence>
<dbReference type="FunCoup" id="A0A067MR45">
    <property type="interactions" value="685"/>
</dbReference>
<keyword evidence="4" id="KW-0539">Nucleus</keyword>
<comment type="similarity">
    <text evidence="6">Belongs to the UTP23/FCF1 family. UTP23 subfamily.</text>
</comment>
<dbReference type="PANTHER" id="PTHR12416">
    <property type="entry name" value="RRNA-PROCESSING PROTEIN UTP23 HOMOLOG"/>
    <property type="match status" value="1"/>
</dbReference>
<dbReference type="Gene3D" id="3.40.50.1010">
    <property type="entry name" value="5'-nuclease"/>
    <property type="match status" value="1"/>
</dbReference>
<dbReference type="Pfam" id="PF24779">
    <property type="entry name" value="UTP23_sensor"/>
    <property type="match status" value="1"/>
</dbReference>
<feature type="compositionally biased region" description="Basic and acidic residues" evidence="8">
    <location>
        <begin position="217"/>
        <end position="237"/>
    </location>
</feature>
<sequence>MRQKRAKAYKKLMNLYTLSFGFRQPYQVLIDATFCENGTQQKIEIERMLDIVLQGKGKPMITQCCMVELYKLGPMGQSTVDVAKGFERRKCNHREAIPGEECVLSVVGPTNKHRYVIATQSSELRTKLRDVPAVPVIHVNRSVMVLEPPSHTTLKAKADAEAQSLNPKAPEVASLKSASTQDATPPESKKRKGPKAPNPLSMKKKKPKVIESGTNVERSKKGSDESGDVGAKRTRVDEDGEGGRGVGEIIEGERSGRKRKRRRKGAQAGDDAGEDGGGVEQSPMASVNS</sequence>
<evidence type="ECO:0000256" key="5">
    <source>
        <dbReference type="ARBA" id="ARBA00037300"/>
    </source>
</evidence>
<dbReference type="CDD" id="cd09865">
    <property type="entry name" value="PIN_ScUtp23p-like"/>
    <property type="match status" value="1"/>
</dbReference>
<dbReference type="InterPro" id="IPR006984">
    <property type="entry name" value="Fcf1/UTP23"/>
</dbReference>
<evidence type="ECO:0000256" key="3">
    <source>
        <dbReference type="ARBA" id="ARBA00022552"/>
    </source>
</evidence>
<feature type="domain" description="UTP23 sensor motif region" evidence="9">
    <location>
        <begin position="189"/>
        <end position="206"/>
    </location>
</feature>
<reference evidence="11" key="1">
    <citation type="journal article" date="2014" name="Proc. Natl. Acad. Sci. U.S.A.">
        <title>Extensive sampling of basidiomycete genomes demonstrates inadequacy of the white-rot/brown-rot paradigm for wood decay fungi.</title>
        <authorList>
            <person name="Riley R."/>
            <person name="Salamov A.A."/>
            <person name="Brown D.W."/>
            <person name="Nagy L.G."/>
            <person name="Floudas D."/>
            <person name="Held B.W."/>
            <person name="Levasseur A."/>
            <person name="Lombard V."/>
            <person name="Morin E."/>
            <person name="Otillar R."/>
            <person name="Lindquist E.A."/>
            <person name="Sun H."/>
            <person name="LaButti K.M."/>
            <person name="Schmutz J."/>
            <person name="Jabbour D."/>
            <person name="Luo H."/>
            <person name="Baker S.E."/>
            <person name="Pisabarro A.G."/>
            <person name="Walton J.D."/>
            <person name="Blanchette R.A."/>
            <person name="Henrissat B."/>
            <person name="Martin F."/>
            <person name="Cullen D."/>
            <person name="Hibbett D.S."/>
            <person name="Grigoriev I.V."/>
        </authorList>
    </citation>
    <scope>NUCLEOTIDE SEQUENCE [LARGE SCALE GENOMIC DNA]</scope>
    <source>
        <strain evidence="11">FD-172 SS1</strain>
    </source>
</reference>
<dbReference type="InterPro" id="IPR029060">
    <property type="entry name" value="PIN-like_dom_sf"/>
</dbReference>
<keyword evidence="3" id="KW-0698">rRNA processing</keyword>
<dbReference type="AlphaFoldDB" id="A0A067MR45"/>
<dbReference type="HOGENOM" id="CLU_053567_2_1_1"/>
<gene>
    <name evidence="10" type="ORF">BOTBODRAFT_172254</name>
</gene>
<dbReference type="SUPFAM" id="SSF88723">
    <property type="entry name" value="PIN domain-like"/>
    <property type="match status" value="1"/>
</dbReference>
<name>A0A067MR45_BOTB1</name>
<evidence type="ECO:0000256" key="2">
    <source>
        <dbReference type="ARBA" id="ARBA00022517"/>
    </source>
</evidence>
<evidence type="ECO:0000256" key="6">
    <source>
        <dbReference type="ARBA" id="ARBA00038503"/>
    </source>
</evidence>
<proteinExistence type="inferred from homology"/>
<dbReference type="Pfam" id="PF04900">
    <property type="entry name" value="Fcf1"/>
    <property type="match status" value="1"/>
</dbReference>
<feature type="region of interest" description="Disordered" evidence="8">
    <location>
        <begin position="157"/>
        <end position="289"/>
    </location>
</feature>
<keyword evidence="11" id="KW-1185">Reference proteome</keyword>
<evidence type="ECO:0000256" key="7">
    <source>
        <dbReference type="ARBA" id="ARBA00076388"/>
    </source>
</evidence>
<dbReference type="Proteomes" id="UP000027195">
    <property type="component" value="Unassembled WGS sequence"/>
</dbReference>
<dbReference type="GO" id="GO:0006364">
    <property type="term" value="P:rRNA processing"/>
    <property type="evidence" value="ECO:0007669"/>
    <property type="project" value="UniProtKB-KW"/>
</dbReference>
<accession>A0A067MR45</accession>
<dbReference type="STRING" id="930990.A0A067MR45"/>
<organism evidence="10 11">
    <name type="scientific">Botryobasidium botryosum (strain FD-172 SS1)</name>
    <dbReference type="NCBI Taxonomy" id="930990"/>
    <lineage>
        <taxon>Eukaryota</taxon>
        <taxon>Fungi</taxon>
        <taxon>Dikarya</taxon>
        <taxon>Basidiomycota</taxon>
        <taxon>Agaricomycotina</taxon>
        <taxon>Agaricomycetes</taxon>
        <taxon>Cantharellales</taxon>
        <taxon>Botryobasidiaceae</taxon>
        <taxon>Botryobasidium</taxon>
    </lineage>
</organism>
<dbReference type="FunFam" id="3.40.50.1010:FF:000006">
    <property type="entry name" value="rRNA-processing protein UTP23 homolog"/>
    <property type="match status" value="1"/>
</dbReference>
<comment type="function">
    <text evidence="5">Involved in rRNA-processing and ribosome biogenesis.</text>
</comment>
<evidence type="ECO:0000256" key="4">
    <source>
        <dbReference type="ARBA" id="ARBA00023242"/>
    </source>
</evidence>
<feature type="compositionally biased region" description="Basic residues" evidence="8">
    <location>
        <begin position="256"/>
        <end position="265"/>
    </location>
</feature>
<evidence type="ECO:0000259" key="9">
    <source>
        <dbReference type="Pfam" id="PF24779"/>
    </source>
</evidence>
<dbReference type="OrthoDB" id="25675at2759"/>
<evidence type="ECO:0000256" key="8">
    <source>
        <dbReference type="SAM" id="MobiDB-lite"/>
    </source>
</evidence>
<dbReference type="InterPro" id="IPR057776">
    <property type="entry name" value="UTP23_sensor"/>
</dbReference>
<protein>
    <recommendedName>
        <fullName evidence="7">U three protein 23</fullName>
    </recommendedName>
</protein>
<dbReference type="EMBL" id="KL198024">
    <property type="protein sequence ID" value="KDQ17180.1"/>
    <property type="molecule type" value="Genomic_DNA"/>
</dbReference>
<comment type="subcellular location">
    <subcellularLocation>
        <location evidence="1">Nucleus</location>
        <location evidence="1">Nucleolus</location>
    </subcellularLocation>
</comment>